<feature type="domain" description="SLH" evidence="2">
    <location>
        <begin position="221"/>
        <end position="278"/>
    </location>
</feature>
<comment type="caution">
    <text evidence="3">The sequence shown here is derived from an EMBL/GenBank/DDBJ whole genome shotgun (WGS) entry which is preliminary data.</text>
</comment>
<dbReference type="InterPro" id="IPR008965">
    <property type="entry name" value="CBM2/CBM3_carb-bd_dom_sf"/>
</dbReference>
<dbReference type="InterPro" id="IPR001119">
    <property type="entry name" value="SLH_dom"/>
</dbReference>
<dbReference type="PANTHER" id="PTHR43308">
    <property type="entry name" value="OUTER MEMBRANE PROTEIN ALPHA-RELATED"/>
    <property type="match status" value="1"/>
</dbReference>
<evidence type="ECO:0000256" key="1">
    <source>
        <dbReference type="SAM" id="SignalP"/>
    </source>
</evidence>
<evidence type="ECO:0000313" key="3">
    <source>
        <dbReference type="EMBL" id="OPA73716.1"/>
    </source>
</evidence>
<gene>
    <name evidence="3" type="ORF">BVG16_26865</name>
</gene>
<accession>A0A1T2X1X6</accession>
<feature type="domain" description="SLH" evidence="2">
    <location>
        <begin position="157"/>
        <end position="220"/>
    </location>
</feature>
<dbReference type="AlphaFoldDB" id="A0A1T2X1X6"/>
<feature type="domain" description="SLH" evidence="2">
    <location>
        <begin position="279"/>
        <end position="335"/>
    </location>
</feature>
<evidence type="ECO:0000313" key="4">
    <source>
        <dbReference type="Proteomes" id="UP000190188"/>
    </source>
</evidence>
<protein>
    <recommendedName>
        <fullName evidence="2">SLH domain-containing protein</fullName>
    </recommendedName>
</protein>
<dbReference type="RefSeq" id="WP_078502282.1">
    <property type="nucleotide sequence ID" value="NZ_MSZX01000014.1"/>
</dbReference>
<feature type="chain" id="PRO_5012843188" description="SLH domain-containing protein" evidence="1">
    <location>
        <begin position="26"/>
        <end position="335"/>
    </location>
</feature>
<dbReference type="Pfam" id="PF00963">
    <property type="entry name" value="Cohesin"/>
    <property type="match status" value="1"/>
</dbReference>
<dbReference type="Pfam" id="PF00395">
    <property type="entry name" value="SLH"/>
    <property type="match status" value="3"/>
</dbReference>
<dbReference type="PROSITE" id="PS51272">
    <property type="entry name" value="SLH"/>
    <property type="match status" value="3"/>
</dbReference>
<dbReference type="Gene3D" id="2.60.40.680">
    <property type="match status" value="1"/>
</dbReference>
<dbReference type="GO" id="GO:0030246">
    <property type="term" value="F:carbohydrate binding"/>
    <property type="evidence" value="ECO:0007669"/>
    <property type="project" value="InterPro"/>
</dbReference>
<dbReference type="OrthoDB" id="504962at2"/>
<dbReference type="GO" id="GO:0000272">
    <property type="term" value="P:polysaccharide catabolic process"/>
    <property type="evidence" value="ECO:0007669"/>
    <property type="project" value="InterPro"/>
</dbReference>
<feature type="signal peptide" evidence="1">
    <location>
        <begin position="1"/>
        <end position="25"/>
    </location>
</feature>
<keyword evidence="4" id="KW-1185">Reference proteome</keyword>
<dbReference type="InterPro" id="IPR002102">
    <property type="entry name" value="Cohesin_dom"/>
</dbReference>
<dbReference type="Proteomes" id="UP000190188">
    <property type="component" value="Unassembled WGS sequence"/>
</dbReference>
<evidence type="ECO:0000259" key="2">
    <source>
        <dbReference type="PROSITE" id="PS51272"/>
    </source>
</evidence>
<dbReference type="PANTHER" id="PTHR43308:SF5">
    <property type="entry name" value="S-LAYER PROTEIN _ PEPTIDOGLYCAN ENDO-BETA-N-ACETYLGLUCOSAMINIDASE"/>
    <property type="match status" value="1"/>
</dbReference>
<dbReference type="EMBL" id="MSZX01000014">
    <property type="protein sequence ID" value="OPA73716.1"/>
    <property type="molecule type" value="Genomic_DNA"/>
</dbReference>
<dbReference type="STRING" id="1324314.BVG16_26865"/>
<proteinExistence type="predicted"/>
<dbReference type="InterPro" id="IPR051465">
    <property type="entry name" value="Cell_Envelope_Struct_Comp"/>
</dbReference>
<name>A0A1T2X1X6_9BACL</name>
<organism evidence="3 4">
    <name type="scientific">Paenibacillus selenitireducens</name>
    <dbReference type="NCBI Taxonomy" id="1324314"/>
    <lineage>
        <taxon>Bacteria</taxon>
        <taxon>Bacillati</taxon>
        <taxon>Bacillota</taxon>
        <taxon>Bacilli</taxon>
        <taxon>Bacillales</taxon>
        <taxon>Paenibacillaceae</taxon>
        <taxon>Paenibacillus</taxon>
    </lineage>
</organism>
<dbReference type="CDD" id="cd08547">
    <property type="entry name" value="Type_II_cohesin"/>
    <property type="match status" value="1"/>
</dbReference>
<keyword evidence="1" id="KW-0732">Signal</keyword>
<sequence>MKSKLLATLLASVLSIPLILNTAFAAASPTFTLKSSLKQVNVGQTFTLTMSGKDVKDLYAYEAKFTYDPNQVEVVTAKSKMEGFSVSPIKKDKEITIAHTKIGKVNGQDGNFDIGTVDFKVKKEGTVNITWTAMKTVDHNLGSKTIDVNQSVSLTALGRAGLSDIQGHWAEKQIQEAVDKGIVDGYPDGTFRPNAAISRAEFAAILARALNLPDGDALQFADVSNIPAWAQPAISKAVKAGIITGYDDKTFKASKTISRSEIAAMAARGLKVTAGSGDGLSFADNAAIPAWAKGWIEAAVDKGIIKGRDGNKFAPSAGATRAEATVIVLRMLEVK</sequence>
<reference evidence="3 4" key="1">
    <citation type="submission" date="2017-01" db="EMBL/GenBank/DDBJ databases">
        <title>Genome analysis of Paenibacillus selenitrireducens ES3-24.</title>
        <authorList>
            <person name="Xu D."/>
            <person name="Yao R."/>
            <person name="Zheng S."/>
        </authorList>
    </citation>
    <scope>NUCLEOTIDE SEQUENCE [LARGE SCALE GENOMIC DNA]</scope>
    <source>
        <strain evidence="3 4">ES3-24</strain>
    </source>
</reference>
<dbReference type="SUPFAM" id="SSF49384">
    <property type="entry name" value="Carbohydrate-binding domain"/>
    <property type="match status" value="1"/>
</dbReference>